<name>A0ABR7AYM0_9PSED</name>
<accession>A0ABR7AYM0</accession>
<dbReference type="Proteomes" id="UP000651852">
    <property type="component" value="Unassembled WGS sequence"/>
</dbReference>
<evidence type="ECO:0000256" key="1">
    <source>
        <dbReference type="SAM" id="Phobius"/>
    </source>
</evidence>
<evidence type="ECO:0000313" key="2">
    <source>
        <dbReference type="EMBL" id="MBC3950027.1"/>
    </source>
</evidence>
<protein>
    <submittedName>
        <fullName evidence="2">DUF2628 domain-containing protein</fullName>
    </submittedName>
</protein>
<dbReference type="Pfam" id="PF10947">
    <property type="entry name" value="DUF2628"/>
    <property type="match status" value="1"/>
</dbReference>
<dbReference type="InterPro" id="IPR024399">
    <property type="entry name" value="DUF2628"/>
</dbReference>
<proteinExistence type="predicted"/>
<feature type="transmembrane region" description="Helical" evidence="1">
    <location>
        <begin position="102"/>
        <end position="124"/>
    </location>
</feature>
<keyword evidence="3" id="KW-1185">Reference proteome</keyword>
<keyword evidence="1" id="KW-1133">Transmembrane helix</keyword>
<dbReference type="EMBL" id="JACONW010000033">
    <property type="protein sequence ID" value="MBC3950027.1"/>
    <property type="molecule type" value="Genomic_DNA"/>
</dbReference>
<evidence type="ECO:0000313" key="3">
    <source>
        <dbReference type="Proteomes" id="UP000651852"/>
    </source>
</evidence>
<keyword evidence="1" id="KW-0812">Transmembrane</keyword>
<comment type="caution">
    <text evidence="2">The sequence shown here is derived from an EMBL/GenBank/DDBJ whole genome shotgun (WGS) entry which is preliminary data.</text>
</comment>
<feature type="transmembrane region" description="Helical" evidence="1">
    <location>
        <begin position="77"/>
        <end position="95"/>
    </location>
</feature>
<feature type="transmembrane region" description="Helical" evidence="1">
    <location>
        <begin position="51"/>
        <end position="71"/>
    </location>
</feature>
<sequence length="143" mass="16023">MSTADHPQSTSKYSAKWQERFNFFETYGAPKDPRFNAALKSLPGVRKKMRININIIACFFGPIYFFVLGLWKKGLALIGIMLATNALILLVCTLLETDVPYALGGGLAAPYALMYGLTVNYAYYLKEVKGEQGWNPFKGIRLL</sequence>
<reference evidence="2 3" key="1">
    <citation type="submission" date="2020-08" db="EMBL/GenBank/DDBJ databases">
        <title>Putative novel bacterial strains isolated from necrotic wheat leaf tissues caused by Xanthomonas translucens.</title>
        <authorList>
            <person name="Tambong J.T."/>
        </authorList>
    </citation>
    <scope>NUCLEOTIDE SEQUENCE [LARGE SCALE GENOMIC DNA]</scope>
    <source>
        <strain evidence="2 3">DOAB 1069</strain>
    </source>
</reference>
<gene>
    <name evidence="2" type="ORF">H8S59_09625</name>
</gene>
<organism evidence="2 3">
    <name type="scientific">Pseudomonas folii</name>
    <dbReference type="NCBI Taxonomy" id="2762593"/>
    <lineage>
        <taxon>Bacteria</taxon>
        <taxon>Pseudomonadati</taxon>
        <taxon>Pseudomonadota</taxon>
        <taxon>Gammaproteobacteria</taxon>
        <taxon>Pseudomonadales</taxon>
        <taxon>Pseudomonadaceae</taxon>
        <taxon>Pseudomonas</taxon>
    </lineage>
</organism>
<dbReference type="RefSeq" id="WP_187521265.1">
    <property type="nucleotide sequence ID" value="NZ_JACONW010000033.1"/>
</dbReference>
<keyword evidence="1" id="KW-0472">Membrane</keyword>